<evidence type="ECO:0000259" key="9">
    <source>
        <dbReference type="PROSITE" id="PS52019"/>
    </source>
</evidence>
<dbReference type="InterPro" id="IPR014030">
    <property type="entry name" value="Ketoacyl_synth_N"/>
</dbReference>
<dbReference type="InterPro" id="IPR049552">
    <property type="entry name" value="PKS_DH_N"/>
</dbReference>
<evidence type="ECO:0000259" key="7">
    <source>
        <dbReference type="PROSITE" id="PS50075"/>
    </source>
</evidence>
<feature type="active site" description="Proton acceptor; for dehydratase activity" evidence="6">
    <location>
        <position position="888"/>
    </location>
</feature>
<dbReference type="SUPFAM" id="SSF47336">
    <property type="entry name" value="ACP-like"/>
    <property type="match status" value="1"/>
</dbReference>
<dbReference type="Pfam" id="PF08659">
    <property type="entry name" value="KR"/>
    <property type="match status" value="1"/>
</dbReference>
<feature type="active site" description="Proton donor; for dehydratase activity" evidence="6">
    <location>
        <position position="1058"/>
    </location>
</feature>
<dbReference type="InterPro" id="IPR049900">
    <property type="entry name" value="PKS_mFAS_DH"/>
</dbReference>
<feature type="region of interest" description="C-terminal hotdog fold" evidence="6">
    <location>
        <begin position="997"/>
        <end position="1141"/>
    </location>
</feature>
<dbReference type="InterPro" id="IPR016036">
    <property type="entry name" value="Malonyl_transacylase_ACP-bd"/>
</dbReference>
<dbReference type="Gene3D" id="3.40.366.10">
    <property type="entry name" value="Malonyl-Coenzyme A Acyl Carrier Protein, domain 2"/>
    <property type="match status" value="1"/>
</dbReference>
<keyword evidence="11" id="KW-1185">Reference proteome</keyword>
<evidence type="ECO:0000256" key="3">
    <source>
        <dbReference type="ARBA" id="ARBA00022603"/>
    </source>
</evidence>
<dbReference type="GO" id="GO:0006633">
    <property type="term" value="P:fatty acid biosynthetic process"/>
    <property type="evidence" value="ECO:0007669"/>
    <property type="project" value="InterPro"/>
</dbReference>
<keyword evidence="4" id="KW-0808">Transferase</keyword>
<dbReference type="InterPro" id="IPR009081">
    <property type="entry name" value="PP-bd_ACP"/>
</dbReference>
<dbReference type="Gene3D" id="3.40.50.720">
    <property type="entry name" value="NAD(P)-binding Rossmann-like Domain"/>
    <property type="match status" value="1"/>
</dbReference>
<reference evidence="10" key="2">
    <citation type="journal article" date="2023" name="IMA Fungus">
        <title>Comparative genomic study of the Penicillium genus elucidates a diverse pangenome and 15 lateral gene transfer events.</title>
        <authorList>
            <person name="Petersen C."/>
            <person name="Sorensen T."/>
            <person name="Nielsen M.R."/>
            <person name="Sondergaard T.E."/>
            <person name="Sorensen J.L."/>
            <person name="Fitzpatrick D.A."/>
            <person name="Frisvad J.C."/>
            <person name="Nielsen K.L."/>
        </authorList>
    </citation>
    <scope>NUCLEOTIDE SEQUENCE</scope>
    <source>
        <strain evidence="10">IBT 22155</strain>
    </source>
</reference>
<dbReference type="Pfam" id="PF00550">
    <property type="entry name" value="PP-binding"/>
    <property type="match status" value="1"/>
</dbReference>
<organism evidence="10 11">
    <name type="scientific">Penicillium bovifimosum</name>
    <dbReference type="NCBI Taxonomy" id="126998"/>
    <lineage>
        <taxon>Eukaryota</taxon>
        <taxon>Fungi</taxon>
        <taxon>Dikarya</taxon>
        <taxon>Ascomycota</taxon>
        <taxon>Pezizomycotina</taxon>
        <taxon>Eurotiomycetes</taxon>
        <taxon>Eurotiomycetidae</taxon>
        <taxon>Eurotiales</taxon>
        <taxon>Aspergillaceae</taxon>
        <taxon>Penicillium</taxon>
    </lineage>
</organism>
<dbReference type="Gene3D" id="3.30.70.3290">
    <property type="match status" value="1"/>
</dbReference>
<dbReference type="SMART" id="SM00826">
    <property type="entry name" value="PKS_DH"/>
    <property type="match status" value="1"/>
</dbReference>
<evidence type="ECO:0000313" key="10">
    <source>
        <dbReference type="EMBL" id="KAJ5142667.1"/>
    </source>
</evidence>
<dbReference type="CDD" id="cd05195">
    <property type="entry name" value="enoyl_red"/>
    <property type="match status" value="1"/>
</dbReference>
<dbReference type="InterPro" id="IPR018201">
    <property type="entry name" value="Ketoacyl_synth_AS"/>
</dbReference>
<feature type="domain" description="Ketosynthase family 3 (KS3)" evidence="8">
    <location>
        <begin position="1"/>
        <end position="383"/>
    </location>
</feature>
<reference evidence="10" key="1">
    <citation type="submission" date="2022-11" db="EMBL/GenBank/DDBJ databases">
        <authorList>
            <person name="Petersen C."/>
        </authorList>
    </citation>
    <scope>NUCLEOTIDE SEQUENCE</scope>
    <source>
        <strain evidence="10">IBT 22155</strain>
    </source>
</reference>
<dbReference type="InterPro" id="IPR014043">
    <property type="entry name" value="Acyl_transferase_dom"/>
</dbReference>
<dbReference type="InterPro" id="IPR036291">
    <property type="entry name" value="NAD(P)-bd_dom_sf"/>
</dbReference>
<dbReference type="GO" id="GO:1901336">
    <property type="term" value="P:lactone biosynthetic process"/>
    <property type="evidence" value="ECO:0007669"/>
    <property type="project" value="UniProtKB-ARBA"/>
</dbReference>
<proteinExistence type="predicted"/>
<dbReference type="InterPro" id="IPR016035">
    <property type="entry name" value="Acyl_Trfase/lysoPLipase"/>
</dbReference>
<dbReference type="GO" id="GO:0044550">
    <property type="term" value="P:secondary metabolite biosynthetic process"/>
    <property type="evidence" value="ECO:0007669"/>
    <property type="project" value="UniProtKB-ARBA"/>
</dbReference>
<dbReference type="InterPro" id="IPR020841">
    <property type="entry name" value="PKS_Beta-ketoAc_synthase_dom"/>
</dbReference>
<evidence type="ECO:0000256" key="5">
    <source>
        <dbReference type="ARBA" id="ARBA00023268"/>
    </source>
</evidence>
<dbReference type="PANTHER" id="PTHR43775:SF49">
    <property type="entry name" value="SYNTHASE, PUTATIVE (JCVI)-RELATED"/>
    <property type="match status" value="1"/>
</dbReference>
<dbReference type="SMART" id="SM00829">
    <property type="entry name" value="PKS_ER"/>
    <property type="match status" value="1"/>
</dbReference>
<evidence type="ECO:0000259" key="8">
    <source>
        <dbReference type="PROSITE" id="PS52004"/>
    </source>
</evidence>
<dbReference type="InterPro" id="IPR020807">
    <property type="entry name" value="PKS_DH"/>
</dbReference>
<dbReference type="InterPro" id="IPR014031">
    <property type="entry name" value="Ketoacyl_synth_C"/>
</dbReference>
<dbReference type="GO" id="GO:0004315">
    <property type="term" value="F:3-oxoacyl-[acyl-carrier-protein] synthase activity"/>
    <property type="evidence" value="ECO:0007669"/>
    <property type="project" value="InterPro"/>
</dbReference>
<dbReference type="Pfam" id="PF08242">
    <property type="entry name" value="Methyltransf_12"/>
    <property type="match status" value="1"/>
</dbReference>
<dbReference type="PROSITE" id="PS50075">
    <property type="entry name" value="CARRIER"/>
    <property type="match status" value="1"/>
</dbReference>
<gene>
    <name evidence="10" type="ORF">N7515_001454</name>
</gene>
<dbReference type="SUPFAM" id="SSF53901">
    <property type="entry name" value="Thiolase-like"/>
    <property type="match status" value="1"/>
</dbReference>
<dbReference type="Gene3D" id="3.40.50.150">
    <property type="entry name" value="Vaccinia Virus protein VP39"/>
    <property type="match status" value="1"/>
</dbReference>
<dbReference type="SUPFAM" id="SSF51735">
    <property type="entry name" value="NAD(P)-binding Rossmann-fold domains"/>
    <property type="match status" value="2"/>
</dbReference>
<dbReference type="SUPFAM" id="SSF55048">
    <property type="entry name" value="Probable ACP-binding domain of malonyl-CoA ACP transacylase"/>
    <property type="match status" value="1"/>
</dbReference>
<dbReference type="InterPro" id="IPR013217">
    <property type="entry name" value="Methyltransf_12"/>
</dbReference>
<dbReference type="Proteomes" id="UP001149079">
    <property type="component" value="Unassembled WGS sequence"/>
</dbReference>
<evidence type="ECO:0000256" key="6">
    <source>
        <dbReference type="PROSITE-ProRule" id="PRU01363"/>
    </source>
</evidence>
<keyword evidence="1" id="KW-0596">Phosphopantetheine</keyword>
<dbReference type="InterPro" id="IPR050091">
    <property type="entry name" value="PKS_NRPS_Biosynth_Enz"/>
</dbReference>
<dbReference type="Pfam" id="PF02801">
    <property type="entry name" value="Ketoacyl-synt_C"/>
    <property type="match status" value="1"/>
</dbReference>
<dbReference type="Pfam" id="PF14765">
    <property type="entry name" value="PS-DH"/>
    <property type="match status" value="1"/>
</dbReference>
<feature type="region of interest" description="N-terminal hotdog fold" evidence="6">
    <location>
        <begin position="856"/>
        <end position="985"/>
    </location>
</feature>
<evidence type="ECO:0000256" key="4">
    <source>
        <dbReference type="ARBA" id="ARBA00022679"/>
    </source>
</evidence>
<dbReference type="Gene3D" id="3.10.129.110">
    <property type="entry name" value="Polyketide synthase dehydratase"/>
    <property type="match status" value="1"/>
</dbReference>
<comment type="caution">
    <text evidence="10">The sequence shown here is derived from an EMBL/GenBank/DDBJ whole genome shotgun (WGS) entry which is preliminary data.</text>
</comment>
<keyword evidence="2" id="KW-0597">Phosphoprotein</keyword>
<dbReference type="RefSeq" id="XP_056524311.1">
    <property type="nucleotide sequence ID" value="XM_056662198.1"/>
</dbReference>
<dbReference type="SUPFAM" id="SSF52151">
    <property type="entry name" value="FabD/lysophospholipase-like"/>
    <property type="match status" value="1"/>
</dbReference>
<dbReference type="InterPro" id="IPR016039">
    <property type="entry name" value="Thiolase-like"/>
</dbReference>
<dbReference type="InterPro" id="IPR013968">
    <property type="entry name" value="PKS_KR"/>
</dbReference>
<dbReference type="PROSITE" id="PS00606">
    <property type="entry name" value="KS3_1"/>
    <property type="match status" value="1"/>
</dbReference>
<dbReference type="SMART" id="SM00827">
    <property type="entry name" value="PKS_AT"/>
    <property type="match status" value="1"/>
</dbReference>
<dbReference type="OrthoDB" id="329835at2759"/>
<dbReference type="SUPFAM" id="SSF53335">
    <property type="entry name" value="S-adenosyl-L-methionine-dependent methyltransferases"/>
    <property type="match status" value="1"/>
</dbReference>
<dbReference type="GO" id="GO:0032259">
    <property type="term" value="P:methylation"/>
    <property type="evidence" value="ECO:0007669"/>
    <property type="project" value="UniProtKB-KW"/>
</dbReference>
<dbReference type="GO" id="GO:0008168">
    <property type="term" value="F:methyltransferase activity"/>
    <property type="evidence" value="ECO:0007669"/>
    <property type="project" value="UniProtKB-KW"/>
</dbReference>
<dbReference type="Pfam" id="PF21089">
    <property type="entry name" value="PKS_DH_N"/>
    <property type="match status" value="1"/>
</dbReference>
<dbReference type="Pfam" id="PF08240">
    <property type="entry name" value="ADH_N"/>
    <property type="match status" value="1"/>
</dbReference>
<dbReference type="Gene3D" id="3.90.180.10">
    <property type="entry name" value="Medium-chain alcohol dehydrogenases, catalytic domain"/>
    <property type="match status" value="1"/>
</dbReference>
<dbReference type="PROSITE" id="PS52004">
    <property type="entry name" value="KS3_2"/>
    <property type="match status" value="1"/>
</dbReference>
<dbReference type="InterPro" id="IPR049551">
    <property type="entry name" value="PKS_DH_C"/>
</dbReference>
<feature type="domain" description="Carrier" evidence="7">
    <location>
        <begin position="2317"/>
        <end position="2393"/>
    </location>
</feature>
<dbReference type="InterPro" id="IPR013154">
    <property type="entry name" value="ADH-like_N"/>
</dbReference>
<dbReference type="SMART" id="SM00822">
    <property type="entry name" value="PKS_KR"/>
    <property type="match status" value="1"/>
</dbReference>
<evidence type="ECO:0000313" key="11">
    <source>
        <dbReference type="Proteomes" id="UP001149079"/>
    </source>
</evidence>
<dbReference type="Pfam" id="PF00698">
    <property type="entry name" value="Acyl_transf_1"/>
    <property type="match status" value="1"/>
</dbReference>
<dbReference type="GO" id="GO:0004312">
    <property type="term" value="F:fatty acid synthase activity"/>
    <property type="evidence" value="ECO:0007669"/>
    <property type="project" value="TreeGrafter"/>
</dbReference>
<dbReference type="EMBL" id="JAPQKL010000002">
    <property type="protein sequence ID" value="KAJ5142667.1"/>
    <property type="molecule type" value="Genomic_DNA"/>
</dbReference>
<dbReference type="Pfam" id="PF00109">
    <property type="entry name" value="ketoacyl-synt"/>
    <property type="match status" value="1"/>
</dbReference>
<dbReference type="PROSITE" id="PS52019">
    <property type="entry name" value="PKS_MFAS_DH"/>
    <property type="match status" value="1"/>
</dbReference>
<dbReference type="Pfam" id="PF13602">
    <property type="entry name" value="ADH_zinc_N_2"/>
    <property type="match status" value="1"/>
</dbReference>
<dbReference type="CDD" id="cd02440">
    <property type="entry name" value="AdoMet_MTases"/>
    <property type="match status" value="1"/>
</dbReference>
<dbReference type="SMART" id="SM00825">
    <property type="entry name" value="PKS_KS"/>
    <property type="match status" value="1"/>
</dbReference>
<dbReference type="InterPro" id="IPR020843">
    <property type="entry name" value="ER"/>
</dbReference>
<dbReference type="InterPro" id="IPR001227">
    <property type="entry name" value="Ac_transferase_dom_sf"/>
</dbReference>
<dbReference type="GeneID" id="81401368"/>
<feature type="domain" description="PKS/mFAS DH" evidence="9">
    <location>
        <begin position="856"/>
        <end position="1141"/>
    </location>
</feature>
<protein>
    <submittedName>
        <fullName evidence="10">Fum1p</fullName>
    </submittedName>
</protein>
<dbReference type="InterPro" id="IPR057326">
    <property type="entry name" value="KR_dom"/>
</dbReference>
<dbReference type="Gene3D" id="3.40.47.10">
    <property type="match status" value="1"/>
</dbReference>
<dbReference type="InterPro" id="IPR042104">
    <property type="entry name" value="PKS_dehydratase_sf"/>
</dbReference>
<dbReference type="InterPro" id="IPR011032">
    <property type="entry name" value="GroES-like_sf"/>
</dbReference>
<dbReference type="SUPFAM" id="SSF50129">
    <property type="entry name" value="GroES-like"/>
    <property type="match status" value="1"/>
</dbReference>
<dbReference type="PANTHER" id="PTHR43775">
    <property type="entry name" value="FATTY ACID SYNTHASE"/>
    <property type="match status" value="1"/>
</dbReference>
<accession>A0A9W9L8S6</accession>
<dbReference type="InterPro" id="IPR036736">
    <property type="entry name" value="ACP-like_sf"/>
</dbReference>
<dbReference type="FunFam" id="3.40.50.720:FF:000209">
    <property type="entry name" value="Polyketide synthase Pks12"/>
    <property type="match status" value="1"/>
</dbReference>
<dbReference type="InterPro" id="IPR032821">
    <property type="entry name" value="PKS_assoc"/>
</dbReference>
<keyword evidence="3" id="KW-0489">Methyltransferase</keyword>
<dbReference type="GO" id="GO:0016491">
    <property type="term" value="F:oxidoreductase activity"/>
    <property type="evidence" value="ECO:0007669"/>
    <property type="project" value="InterPro"/>
</dbReference>
<evidence type="ECO:0000256" key="1">
    <source>
        <dbReference type="ARBA" id="ARBA00022450"/>
    </source>
</evidence>
<sequence length="2401" mass="264761">MAFAIRYKVESFYSETKPRSIRTTKGYFLKDDPMCFDADFFSITAPEAARMDPQQRQLLEVVWECLESAGETNWRGKEIGCFIGVYGEDWLELASKDSQAIDRYHVLGTGQFALSNRVSYEYDFQGPSVTLQTGCSSSMVGLHEACQALYSGECDSAIVGGTNLIFAPTMTKTMSENMVLSPSGACRTFDEKADGYGRGEAVNAIYIKRLDDAIRNNDPVRAIIRSTTTNCDGRTPSITTPGSHTQERLVRKAYQKAGIQDISQTGFFECHGTGTIIGDTAETAAVAKLFQDKGIIIGSVKPNVGHSEGASGLTSIIKAALCLEHALIPPNIFFESPNSKIPFKEAGLQVPIDATPWPNDRLERISINCFGIGGSNAHVVMDSADLHRARRPLAKYAKSSACDGHRSLLLVVSGKSSEALQERIQQITTYANDNANALNDLAYTLSSRREHLPHRAFAVAQLNKPLDASAFQKGQLKPTKLTFVFTGQGAQWAGMGKELMETFPSFKQDMKVLDGFLQDIVNPPSWSLQDELSKTGSDSRVNIAEFAQPLCTALQIGLVNLLRRMGIRPSCVLGHSSGEIAAAYASGAVAARSALLIAYYRGQATKVQDGEGAMVAVGIGRKEILPLLTDGAVLACENSPESVTISGDVDAIRRVTQKVKEDFPDALCRTLKVKTAYHSHHMFKPGQAYEASLSTCIEFNEEMVPLFSSVNSEKIQNPADLNAAYWRKNLESPVLFLGAVQNVLADTDEETVGGFLEVGPHSTFAGPLRQIFKSKTLKKDPVYIPTLTRYHENAKLQILSTLGCAHLCGFDIDFVAANGTGNVLTNLPSYPWQHATRHWRESRMGRQWRCPQWPHHELLGARIVESSDLEPSWRNLLHLEDVPWIWDHVLQDNIIFPAAGYIAMAGEAVCQLHPDATDYSIQNLSLRSPLLLRDEQAIEVVTSLRTIKWNDYADSDWYEFKILAYDGQDWTTHCQGKLRSHFDHPPSALGHKHTRKLRKVDSDSWYYALRKQGLNYGSSFRRLNDISADPVKFEAHATVSNKGNGCPSRYTIHPTVIDQCLQLMSVATTNGVARRIDRLAIPASVGHIYIAGETSDMSLEVNLSKYQVGPFAGNASVVGEGKTLLLINEAAFFSVQDPSSNEFSIPLTAEIRWMPDPDLTPSKIWMPTPISSGTEFEISKDLGRVSCIYVLETAGLMAQLEPKNTHIAKFRLWVIAEASKLQSGANSMFPESKDWILMTSQERRSVIQNLSLKWKDEEAFTAMAECLQVVWENVLDFSTGSKSALDVLMENDRLAALYRAADHSFIWGYLFQLLGHANPRLRVLEIGAGTGGTTQKVLSYLKSKDGVCLYSKYVFSDISPGFTVAAQEKFSGHSNIEFKVLDISQDPQEQEFEPHSFDLVIASNVLHATPSLQDTLRNVHKLLSPNGKIVLHELHPQTLTTSYVMGTLPGWWIGDKDNRSNEPFVSPERWDRELRNAGFNGSEAYGYDGAQPFQYNFLMMSSVSNVPPKSEVLIVTGTTPHPWALEFASHLQKIGHLVEFATLDDEPPADRDIFFLLDLDDAFLYEISETQFLGLQSYIHKIKTQVIWVTPSSQLTCKDPRYGVVFGFARTLSKEIGLDFCIFESDLFDATAVQSLGKVYGKIKKARALQDTDLEYEFSHSNGAVYVGRCHWVPPSDSPKADSAREKMVKKLDIRNYGSLDSLYWATAPKQSPTRGQLEVEIRYIGLNFRDILISLGLVGDKEQFGLEASGIVRDVGAGVTDFSVGDEVIIISSGNLQSRVIVDEACCLKIPSGISLEQAATLPVVFSTAIYSLVELGSLKRGQSALIHSACGGVGLASLQVCQHMGVEIFATVGNEEKVEFLMKHFGIPRKRIFNSRNSDFLPGILHETNGRGVDLVLNSLAGELLHASWECVASRGKMIELGKRDIYANGTLSLKPFGKNRSFFGVDLLGLSNDAPDYSRNLFSQAISWFEQGHISPIQPVKVFGAQEIKDAFRHMQQGTHMGKVLVEMPQDPEMLECQFVSPVSFSSQKAYLLVGGLGGLGRSVSTWMVEKGARHLVYLSRTAGKSEDDQNFLQQLKEQGCHPVCVPGCISDMVDVQNAVAKCAKPLAGVLQMSLAMRDEAFCQMSFDQWKSSLAPKVTGTWNIHRAVDGINLDFFVVFSSIIGITGNPGQANYAAANTFLDSFTQYRREKGLPCSSLALGGVEDVGFLSRDPKLLQNARSGLVRLLSEHDVMEGLETAINQSKKGSAGPTIVGLGNTKHSSEPGVRKQWLNDPRYALYYNIETKHGQQVAVSNDNLKVLLAKVEQNPALLDEPDTENIIRQELAKLITQHMPNAAGLDDADKAEIAIDSLMSIEIRGWARRNLGIEISLAEITKAGTVGNLGGVVMEHLRAKYCVKL</sequence>
<dbReference type="CDD" id="cd00833">
    <property type="entry name" value="PKS"/>
    <property type="match status" value="1"/>
</dbReference>
<name>A0A9W9L8S6_9EURO</name>
<evidence type="ECO:0000256" key="2">
    <source>
        <dbReference type="ARBA" id="ARBA00022553"/>
    </source>
</evidence>
<keyword evidence="5" id="KW-0511">Multifunctional enzyme</keyword>
<dbReference type="InterPro" id="IPR029063">
    <property type="entry name" value="SAM-dependent_MTases_sf"/>
</dbReference>
<dbReference type="Pfam" id="PF16197">
    <property type="entry name" value="KAsynt_C_assoc"/>
    <property type="match status" value="1"/>
</dbReference>